<evidence type="ECO:0000313" key="4">
    <source>
        <dbReference type="Proteomes" id="UP000187172"/>
    </source>
</evidence>
<evidence type="ECO:0000313" key="3">
    <source>
        <dbReference type="EMBL" id="OMF57183.1"/>
    </source>
</evidence>
<dbReference type="InterPro" id="IPR037523">
    <property type="entry name" value="VOC_core"/>
</dbReference>
<reference evidence="3 4" key="1">
    <citation type="submission" date="2016-11" db="EMBL/GenBank/DDBJ databases">
        <title>Paenibacillus species isolates.</title>
        <authorList>
            <person name="Beno S.M."/>
        </authorList>
    </citation>
    <scope>NUCLEOTIDE SEQUENCE [LARGE SCALE GENOMIC DNA]</scope>
    <source>
        <strain evidence="3 4">FSL R5-0378</strain>
    </source>
</reference>
<dbReference type="EMBL" id="MRTP01000001">
    <property type="protein sequence ID" value="OMF57183.1"/>
    <property type="molecule type" value="Genomic_DNA"/>
</dbReference>
<dbReference type="CDD" id="cd08353">
    <property type="entry name" value="VOC_like"/>
    <property type="match status" value="1"/>
</dbReference>
<evidence type="ECO:0000256" key="1">
    <source>
        <dbReference type="ARBA" id="ARBA00022723"/>
    </source>
</evidence>
<keyword evidence="1" id="KW-0479">Metal-binding</keyword>
<dbReference type="InterPro" id="IPR004360">
    <property type="entry name" value="Glyas_Fos-R_dOase_dom"/>
</dbReference>
<dbReference type="SUPFAM" id="SSF54593">
    <property type="entry name" value="Glyoxalase/Bleomycin resistance protein/Dihydroxybiphenyl dioxygenase"/>
    <property type="match status" value="1"/>
</dbReference>
<dbReference type="AlphaFoldDB" id="A0A1R1EZD6"/>
<dbReference type="Proteomes" id="UP000187172">
    <property type="component" value="Unassembled WGS sequence"/>
</dbReference>
<keyword evidence="4" id="KW-1185">Reference proteome</keyword>
<gene>
    <name evidence="3" type="ORF">BK138_00685</name>
</gene>
<dbReference type="PROSITE" id="PS51819">
    <property type="entry name" value="VOC"/>
    <property type="match status" value="1"/>
</dbReference>
<organism evidence="3 4">
    <name type="scientific">Paenibacillus rhizosphaerae</name>
    <dbReference type="NCBI Taxonomy" id="297318"/>
    <lineage>
        <taxon>Bacteria</taxon>
        <taxon>Bacillati</taxon>
        <taxon>Bacillota</taxon>
        <taxon>Bacilli</taxon>
        <taxon>Bacillales</taxon>
        <taxon>Paenibacillaceae</taxon>
        <taxon>Paenibacillus</taxon>
    </lineage>
</organism>
<accession>A0A1R1EZD6</accession>
<feature type="domain" description="VOC" evidence="2">
    <location>
        <begin position="5"/>
        <end position="143"/>
    </location>
</feature>
<dbReference type="GO" id="GO:0004493">
    <property type="term" value="F:methylmalonyl-CoA epimerase activity"/>
    <property type="evidence" value="ECO:0007669"/>
    <property type="project" value="TreeGrafter"/>
</dbReference>
<dbReference type="Pfam" id="PF00903">
    <property type="entry name" value="Glyoxalase"/>
    <property type="match status" value="1"/>
</dbReference>
<name>A0A1R1EZD6_9BACL</name>
<comment type="caution">
    <text evidence="3">The sequence shown here is derived from an EMBL/GenBank/DDBJ whole genome shotgun (WGS) entry which is preliminary data.</text>
</comment>
<proteinExistence type="predicted"/>
<dbReference type="STRING" id="297318.BK138_00685"/>
<dbReference type="GO" id="GO:0046872">
    <property type="term" value="F:metal ion binding"/>
    <property type="evidence" value="ECO:0007669"/>
    <property type="project" value="UniProtKB-KW"/>
</dbReference>
<dbReference type="PANTHER" id="PTHR43048:SF5">
    <property type="entry name" value="BLR5325 PROTEIN"/>
    <property type="match status" value="1"/>
</dbReference>
<protein>
    <submittedName>
        <fullName evidence="3">Glyoxalase</fullName>
    </submittedName>
</protein>
<evidence type="ECO:0000259" key="2">
    <source>
        <dbReference type="PROSITE" id="PS51819"/>
    </source>
</evidence>
<dbReference type="GO" id="GO:0046491">
    <property type="term" value="P:L-methylmalonyl-CoA metabolic process"/>
    <property type="evidence" value="ECO:0007669"/>
    <property type="project" value="TreeGrafter"/>
</dbReference>
<dbReference type="InterPro" id="IPR051785">
    <property type="entry name" value="MMCE/EMCE_epimerase"/>
</dbReference>
<dbReference type="PANTHER" id="PTHR43048">
    <property type="entry name" value="METHYLMALONYL-COA EPIMERASE"/>
    <property type="match status" value="1"/>
</dbReference>
<dbReference type="Gene3D" id="3.10.180.10">
    <property type="entry name" value="2,3-Dihydroxybiphenyl 1,2-Dioxygenase, domain 1"/>
    <property type="match status" value="1"/>
</dbReference>
<dbReference type="InterPro" id="IPR029068">
    <property type="entry name" value="Glyas_Bleomycin-R_OHBP_Dase"/>
</dbReference>
<sequence>MKVNKIDHVSINVNDLSAAKAFFLDIGFEVRAEWEMEGELLDRVLGLRDAKTACVALGAPGSQAWIELVKYYHPSDETEIQQSYPFTLGIRHMAIEVEDIEAIVSTLKQKGTETFSEIQQYEQSYKLCYVRGPEGIILELAEKVK</sequence>
<dbReference type="RefSeq" id="WP_076164654.1">
    <property type="nucleotide sequence ID" value="NZ_MRTP01000001.1"/>
</dbReference>